<name>A0A7W8E5H8_9BACT</name>
<evidence type="ECO:0000313" key="2">
    <source>
        <dbReference type="Proteomes" id="UP000540989"/>
    </source>
</evidence>
<organism evidence="1 2">
    <name type="scientific">Granulicella aggregans</name>
    <dbReference type="NCBI Taxonomy" id="474949"/>
    <lineage>
        <taxon>Bacteria</taxon>
        <taxon>Pseudomonadati</taxon>
        <taxon>Acidobacteriota</taxon>
        <taxon>Terriglobia</taxon>
        <taxon>Terriglobales</taxon>
        <taxon>Acidobacteriaceae</taxon>
        <taxon>Granulicella</taxon>
    </lineage>
</organism>
<dbReference type="EMBL" id="JACHIP010000006">
    <property type="protein sequence ID" value="MBB5059672.1"/>
    <property type="molecule type" value="Genomic_DNA"/>
</dbReference>
<dbReference type="RefSeq" id="WP_184221382.1">
    <property type="nucleotide sequence ID" value="NZ_JACHIP010000006.1"/>
</dbReference>
<proteinExistence type="predicted"/>
<accession>A0A7W8E5H8</accession>
<evidence type="ECO:0008006" key="3">
    <source>
        <dbReference type="Google" id="ProtNLM"/>
    </source>
</evidence>
<comment type="caution">
    <text evidence="1">The sequence shown here is derived from an EMBL/GenBank/DDBJ whole genome shotgun (WGS) entry which is preliminary data.</text>
</comment>
<dbReference type="SUPFAM" id="SSF56935">
    <property type="entry name" value="Porins"/>
    <property type="match status" value="1"/>
</dbReference>
<reference evidence="1 2" key="1">
    <citation type="submission" date="2020-08" db="EMBL/GenBank/DDBJ databases">
        <title>Genomic Encyclopedia of Type Strains, Phase IV (KMG-V): Genome sequencing to study the core and pangenomes of soil and plant-associated prokaryotes.</title>
        <authorList>
            <person name="Whitman W."/>
        </authorList>
    </citation>
    <scope>NUCLEOTIDE SEQUENCE [LARGE SCALE GENOMIC DNA]</scope>
    <source>
        <strain evidence="1 2">M8UP14</strain>
    </source>
</reference>
<dbReference type="AlphaFoldDB" id="A0A7W8E5H8"/>
<protein>
    <recommendedName>
        <fullName evidence="3">Capsule assembly protein Wzi</fullName>
    </recommendedName>
</protein>
<evidence type="ECO:0000313" key="1">
    <source>
        <dbReference type="EMBL" id="MBB5059672.1"/>
    </source>
</evidence>
<gene>
    <name evidence="1" type="ORF">HDF16_004398</name>
</gene>
<dbReference type="Proteomes" id="UP000540989">
    <property type="component" value="Unassembled WGS sequence"/>
</dbReference>
<sequence length="307" mass="34997">MLSETNAGVNFFQPVVAPVFAAPLGPHLLAEGRFNFDGFFIQNNRTGPYHGQLFKSTQILQFDYIVNSRLTIVAGQSLTPFNTYNERLSQLWQQNFQDAPLISAVGTRDTGTSFGMQARGNAAGNEHVQLNYVGWFSKRQDRFSLNGTRAIGDRLEVFFPNKRIEIGTSFTRRLQDTRYNSVGVHFYWLPLSSPFQVRAEYAHDPHSQGYWIENSYRLSQWRGPDSLIGRVEPLFRLQQTFRNSPSSTDGLPGVDTTLADFGLDYHFPHDIRFNSSYSRKFAANGNGNIWGLSLNYRFLFPAWPGRK</sequence>
<keyword evidence="2" id="KW-1185">Reference proteome</keyword>